<proteinExistence type="predicted"/>
<dbReference type="HOGENOM" id="CLU_1273760_0_0_1"/>
<organism evidence="2 3">
    <name type="scientific">Amborella trichopoda</name>
    <dbReference type="NCBI Taxonomy" id="13333"/>
    <lineage>
        <taxon>Eukaryota</taxon>
        <taxon>Viridiplantae</taxon>
        <taxon>Streptophyta</taxon>
        <taxon>Embryophyta</taxon>
        <taxon>Tracheophyta</taxon>
        <taxon>Spermatophyta</taxon>
        <taxon>Magnoliopsida</taxon>
        <taxon>Amborellales</taxon>
        <taxon>Amborellaceae</taxon>
        <taxon>Amborella</taxon>
    </lineage>
</organism>
<evidence type="ECO:0000313" key="2">
    <source>
        <dbReference type="EMBL" id="ERM97921.1"/>
    </source>
</evidence>
<dbReference type="Proteomes" id="UP000017836">
    <property type="component" value="Unassembled WGS sequence"/>
</dbReference>
<dbReference type="AlphaFoldDB" id="W1NP07"/>
<feature type="region of interest" description="Disordered" evidence="1">
    <location>
        <begin position="178"/>
        <end position="206"/>
    </location>
</feature>
<reference evidence="3" key="1">
    <citation type="journal article" date="2013" name="Science">
        <title>The Amborella genome and the evolution of flowering plants.</title>
        <authorList>
            <consortium name="Amborella Genome Project"/>
        </authorList>
    </citation>
    <scope>NUCLEOTIDE SEQUENCE [LARGE SCALE GENOMIC DNA]</scope>
</reference>
<gene>
    <name evidence="2" type="ORF">AMTR_s00350p00012520</name>
</gene>
<name>W1NP07_AMBTC</name>
<protein>
    <submittedName>
        <fullName evidence="2">Uncharacterized protein</fullName>
    </submittedName>
</protein>
<dbReference type="EMBL" id="KI395639">
    <property type="protein sequence ID" value="ERM97921.1"/>
    <property type="molecule type" value="Genomic_DNA"/>
</dbReference>
<accession>W1NP07</accession>
<evidence type="ECO:0000313" key="3">
    <source>
        <dbReference type="Proteomes" id="UP000017836"/>
    </source>
</evidence>
<keyword evidence="3" id="KW-1185">Reference proteome</keyword>
<evidence type="ECO:0000256" key="1">
    <source>
        <dbReference type="SAM" id="MobiDB-lite"/>
    </source>
</evidence>
<sequence length="217" mass="23482">MDAVARTTSLGKDEDITVMETHDIFQNQQRPNGKQLELSIDDGYHNLKDGDENKEVALGESVNLGDGICPSRDNRCKDTQLVANVLQEGTSRGDIDVDVVGALPVAGKVVNKFYDEVLRATKNQQDEANVATQFQVNSGALNEEEKEEACNRNLELMVVSMPGSESISKEMIGGLSLSSSSNSNVCEEGDDGLEPSSKQLQEQVAGDGIIKPNNRLL</sequence>
<dbReference type="Gramene" id="ERM97921">
    <property type="protein sequence ID" value="ERM97921"/>
    <property type="gene ID" value="AMTR_s00350p00012520"/>
</dbReference>